<evidence type="ECO:0000259" key="5">
    <source>
        <dbReference type="Pfam" id="PF00441"/>
    </source>
</evidence>
<keyword evidence="7" id="KW-1185">Reference proteome</keyword>
<dbReference type="PANTHER" id="PTHR48083">
    <property type="entry name" value="MEDIUM-CHAIN SPECIFIC ACYL-COA DEHYDROGENASE, MITOCHONDRIAL-RELATED"/>
    <property type="match status" value="1"/>
</dbReference>
<evidence type="ECO:0000256" key="4">
    <source>
        <dbReference type="ARBA" id="ARBA00023002"/>
    </source>
</evidence>
<gene>
    <name evidence="6" type="ORF">RFI_19589</name>
</gene>
<dbReference type="SUPFAM" id="SSF56645">
    <property type="entry name" value="Acyl-CoA dehydrogenase NM domain-like"/>
    <property type="match status" value="1"/>
</dbReference>
<keyword evidence="2" id="KW-0285">Flavoprotein</keyword>
<evidence type="ECO:0000256" key="1">
    <source>
        <dbReference type="ARBA" id="ARBA00009347"/>
    </source>
</evidence>
<dbReference type="OrthoDB" id="10254877at2759"/>
<dbReference type="InterPro" id="IPR036250">
    <property type="entry name" value="AcylCo_DH-like_C"/>
</dbReference>
<dbReference type="GO" id="GO:0003995">
    <property type="term" value="F:acyl-CoA dehydrogenase activity"/>
    <property type="evidence" value="ECO:0007669"/>
    <property type="project" value="TreeGrafter"/>
</dbReference>
<protein>
    <recommendedName>
        <fullName evidence="5">Acyl-CoA dehydrogenase/oxidase C-terminal domain-containing protein</fullName>
    </recommendedName>
</protein>
<organism evidence="6 7">
    <name type="scientific">Reticulomyxa filosa</name>
    <dbReference type="NCBI Taxonomy" id="46433"/>
    <lineage>
        <taxon>Eukaryota</taxon>
        <taxon>Sar</taxon>
        <taxon>Rhizaria</taxon>
        <taxon>Retaria</taxon>
        <taxon>Foraminifera</taxon>
        <taxon>Monothalamids</taxon>
        <taxon>Reticulomyxidae</taxon>
        <taxon>Reticulomyxa</taxon>
    </lineage>
</organism>
<feature type="non-terminal residue" evidence="6">
    <location>
        <position position="1"/>
    </location>
</feature>
<comment type="similarity">
    <text evidence="1">Belongs to the acyl-CoA dehydrogenase family.</text>
</comment>
<dbReference type="InterPro" id="IPR009100">
    <property type="entry name" value="AcylCoA_DH/oxidase_NM_dom_sf"/>
</dbReference>
<reference evidence="6 7" key="1">
    <citation type="journal article" date="2013" name="Curr. Biol.">
        <title>The Genome of the Foraminiferan Reticulomyxa filosa.</title>
        <authorList>
            <person name="Glockner G."/>
            <person name="Hulsmann N."/>
            <person name="Schleicher M."/>
            <person name="Noegel A.A."/>
            <person name="Eichinger L."/>
            <person name="Gallinger C."/>
            <person name="Pawlowski J."/>
            <person name="Sierra R."/>
            <person name="Euteneuer U."/>
            <person name="Pillet L."/>
            <person name="Moustafa A."/>
            <person name="Platzer M."/>
            <person name="Groth M."/>
            <person name="Szafranski K."/>
            <person name="Schliwa M."/>
        </authorList>
    </citation>
    <scope>NUCLEOTIDE SEQUENCE [LARGE SCALE GENOMIC DNA]</scope>
</reference>
<sequence length="228" mass="25907">GISLLIIPRIEGVSTFRLNTQGHWISETTQIYFKDVKVPVKYLIGKENDGFKYIMFNFNQERFGIASQAAAAARMCLIEAVQYARERVVFKQPLINSQVIRHKCAEMARKILSTYALMEKVASQMNADPLGEKDASIPLNVALFKVQSTKTFEFCAREASQILGGKSYVLGSKIDRLYRDVRAYAIYGGSEEIMLDVATHNDIKNEKLNPKNINLVIFLQYSVEYFLD</sequence>
<evidence type="ECO:0000256" key="2">
    <source>
        <dbReference type="ARBA" id="ARBA00022630"/>
    </source>
</evidence>
<dbReference type="Gene3D" id="2.40.110.10">
    <property type="entry name" value="Butyryl-CoA Dehydrogenase, subunit A, domain 2"/>
    <property type="match status" value="1"/>
</dbReference>
<feature type="domain" description="Acyl-CoA dehydrogenase/oxidase C-terminal" evidence="5">
    <location>
        <begin position="48"/>
        <end position="197"/>
    </location>
</feature>
<name>X6MVQ4_RETFI</name>
<keyword evidence="4" id="KW-0560">Oxidoreductase</keyword>
<dbReference type="SUPFAM" id="SSF47203">
    <property type="entry name" value="Acyl-CoA dehydrogenase C-terminal domain-like"/>
    <property type="match status" value="1"/>
</dbReference>
<dbReference type="GO" id="GO:0033539">
    <property type="term" value="P:fatty acid beta-oxidation using acyl-CoA dehydrogenase"/>
    <property type="evidence" value="ECO:0007669"/>
    <property type="project" value="TreeGrafter"/>
</dbReference>
<evidence type="ECO:0000256" key="3">
    <source>
        <dbReference type="ARBA" id="ARBA00022827"/>
    </source>
</evidence>
<dbReference type="InterPro" id="IPR050741">
    <property type="entry name" value="Acyl-CoA_dehydrogenase"/>
</dbReference>
<dbReference type="Gene3D" id="1.20.140.10">
    <property type="entry name" value="Butyryl-CoA Dehydrogenase, subunit A, domain 3"/>
    <property type="match status" value="1"/>
</dbReference>
<comment type="caution">
    <text evidence="6">The sequence shown here is derived from an EMBL/GenBank/DDBJ whole genome shotgun (WGS) entry which is preliminary data.</text>
</comment>
<dbReference type="Proteomes" id="UP000023152">
    <property type="component" value="Unassembled WGS sequence"/>
</dbReference>
<evidence type="ECO:0000313" key="7">
    <source>
        <dbReference type="Proteomes" id="UP000023152"/>
    </source>
</evidence>
<keyword evidence="3" id="KW-0274">FAD</keyword>
<dbReference type="Pfam" id="PF00441">
    <property type="entry name" value="Acyl-CoA_dh_1"/>
    <property type="match status" value="1"/>
</dbReference>
<accession>X6MVQ4</accession>
<dbReference type="PANTHER" id="PTHR48083:SF28">
    <property type="entry name" value="ACYL-COA DEHYDROGENASE FAMILY PROTEIN (AFU_ORTHOLOGUE AFUA_6G10880)-RELATED"/>
    <property type="match status" value="1"/>
</dbReference>
<proteinExistence type="inferred from homology"/>
<dbReference type="AlphaFoldDB" id="X6MVQ4"/>
<dbReference type="GO" id="GO:0005737">
    <property type="term" value="C:cytoplasm"/>
    <property type="evidence" value="ECO:0007669"/>
    <property type="project" value="TreeGrafter"/>
</dbReference>
<evidence type="ECO:0000313" key="6">
    <source>
        <dbReference type="EMBL" id="ETO17726.1"/>
    </source>
</evidence>
<dbReference type="EMBL" id="ASPP01016114">
    <property type="protein sequence ID" value="ETO17726.1"/>
    <property type="molecule type" value="Genomic_DNA"/>
</dbReference>
<dbReference type="InterPro" id="IPR046373">
    <property type="entry name" value="Acyl-CoA_Oxase/DH_mid-dom_sf"/>
</dbReference>
<dbReference type="InterPro" id="IPR009075">
    <property type="entry name" value="AcylCo_DH/oxidase_C"/>
</dbReference>